<dbReference type="EMBL" id="JBHUII010000010">
    <property type="protein sequence ID" value="MFD2207095.1"/>
    <property type="molecule type" value="Genomic_DNA"/>
</dbReference>
<gene>
    <name evidence="1" type="ORF">ACFSKO_15815</name>
</gene>
<reference evidence="2" key="1">
    <citation type="journal article" date="2019" name="Int. J. Syst. Evol. Microbiol.">
        <title>The Global Catalogue of Microorganisms (GCM) 10K type strain sequencing project: providing services to taxonomists for standard genome sequencing and annotation.</title>
        <authorList>
            <consortium name="The Broad Institute Genomics Platform"/>
            <consortium name="The Broad Institute Genome Sequencing Center for Infectious Disease"/>
            <person name="Wu L."/>
            <person name="Ma J."/>
        </authorList>
    </citation>
    <scope>NUCLEOTIDE SEQUENCE [LARGE SCALE GENOMIC DNA]</scope>
    <source>
        <strain evidence="2">CGMCC 4.7192</strain>
    </source>
</reference>
<comment type="caution">
    <text evidence="1">The sequence shown here is derived from an EMBL/GenBank/DDBJ whole genome shotgun (WGS) entry which is preliminary data.</text>
</comment>
<dbReference type="Pfam" id="PF07310">
    <property type="entry name" value="PAS_5"/>
    <property type="match status" value="1"/>
</dbReference>
<organism evidence="1 2">
    <name type="scientific">Kiloniella antarctica</name>
    <dbReference type="NCBI Taxonomy" id="1550907"/>
    <lineage>
        <taxon>Bacteria</taxon>
        <taxon>Pseudomonadati</taxon>
        <taxon>Pseudomonadota</taxon>
        <taxon>Alphaproteobacteria</taxon>
        <taxon>Rhodospirillales</taxon>
        <taxon>Kiloniellaceae</taxon>
        <taxon>Kiloniella</taxon>
    </lineage>
</organism>
<keyword evidence="2" id="KW-1185">Reference proteome</keyword>
<accession>A0ABW5BQR6</accession>
<proteinExistence type="predicted"/>
<evidence type="ECO:0000313" key="1">
    <source>
        <dbReference type="EMBL" id="MFD2207095.1"/>
    </source>
</evidence>
<name>A0ABW5BQR6_9PROT</name>
<dbReference type="InterPro" id="IPR009922">
    <property type="entry name" value="DUF1457"/>
</dbReference>
<dbReference type="RefSeq" id="WP_380253387.1">
    <property type="nucleotide sequence ID" value="NZ_JBHUII010000010.1"/>
</dbReference>
<dbReference type="Proteomes" id="UP001597294">
    <property type="component" value="Unassembled WGS sequence"/>
</dbReference>
<protein>
    <submittedName>
        <fullName evidence="1">PAS domain-containing protein</fullName>
    </submittedName>
</protein>
<evidence type="ECO:0000313" key="2">
    <source>
        <dbReference type="Proteomes" id="UP001597294"/>
    </source>
</evidence>
<sequence length="170" mass="19749">MAEILNGDLNHQRDDNFDWIRRYDVDVPYLFNTQVVQKLFDWWCSFHPNLPNRQDFNISDHSSIASHLYLIKLHENNSFEYRLNGENVINLVGYSMKGIIFDKTSTSPSQRVLAQYCEEVMSSQVCKRCTGEIRLSDTRKVAFESLDCPLINENNEVGYTLGVMSTIENL</sequence>